<feature type="transmembrane region" description="Helical" evidence="1">
    <location>
        <begin position="109"/>
        <end position="129"/>
    </location>
</feature>
<keyword evidence="1" id="KW-0812">Transmembrane</keyword>
<dbReference type="EMBL" id="HACM01012146">
    <property type="protein sequence ID" value="CRZ12588.1"/>
    <property type="molecule type" value="Transcribed_RNA"/>
</dbReference>
<accession>A0A0H5REX4</accession>
<evidence type="ECO:0000313" key="2">
    <source>
        <dbReference type="EMBL" id="CRZ12588.1"/>
    </source>
</evidence>
<feature type="non-terminal residue" evidence="2">
    <location>
        <position position="219"/>
    </location>
</feature>
<protein>
    <submittedName>
        <fullName evidence="2">Uncharacterized protein</fullName>
    </submittedName>
</protein>
<feature type="transmembrane region" description="Helical" evidence="1">
    <location>
        <begin position="16"/>
        <end position="36"/>
    </location>
</feature>
<keyword evidence="1" id="KW-1133">Transmembrane helix</keyword>
<dbReference type="AlphaFoldDB" id="A0A0H5REX4"/>
<sequence>PRLFPFFLATYMAKGIDYAACITAVVLFAISCYYLHQYSIHDAKTNWKRISIFALYFCCPATLIHPFYIKIKTGKPIGLIHNKYKPLMNSVGLIVAGMAVPFFEQGYSYWAMLASISAMGSALFASLFLRPLSVDFGLVGMLCSFSFKLSYDRIHTSAAEWIRNFMACVVVICVKHLVDIESTEVRQSVPPRHPLRHYPAPVLSALTRRLHAGVTVPGV</sequence>
<proteinExistence type="predicted"/>
<evidence type="ECO:0000256" key="1">
    <source>
        <dbReference type="SAM" id="Phobius"/>
    </source>
</evidence>
<keyword evidence="1" id="KW-0472">Membrane</keyword>
<reference evidence="2" key="1">
    <citation type="submission" date="2015-04" db="EMBL/GenBank/DDBJ databases">
        <title>The genome sequence of the plant pathogenic Rhizarian Plasmodiophora brassicae reveals insights in its biotrophic life cycle and the origin of chitin synthesis.</title>
        <authorList>
            <person name="Schwelm A."/>
            <person name="Fogelqvist J."/>
            <person name="Knaust A."/>
            <person name="Julke S."/>
            <person name="Lilja T."/>
            <person name="Dhandapani V."/>
            <person name="Bonilla-Rosso G."/>
            <person name="Karlsson M."/>
            <person name="Shevchenko A."/>
            <person name="Choi S.R."/>
            <person name="Kim H.G."/>
            <person name="Park J.Y."/>
            <person name="Lim Y.P."/>
            <person name="Ludwig-Muller J."/>
            <person name="Dixelius C."/>
        </authorList>
    </citation>
    <scope>NUCLEOTIDE SEQUENCE</scope>
    <source>
        <tissue evidence="2">Potato root galls</tissue>
    </source>
</reference>
<organism evidence="2">
    <name type="scientific">Spongospora subterranea</name>
    <dbReference type="NCBI Taxonomy" id="70186"/>
    <lineage>
        <taxon>Eukaryota</taxon>
        <taxon>Sar</taxon>
        <taxon>Rhizaria</taxon>
        <taxon>Endomyxa</taxon>
        <taxon>Phytomyxea</taxon>
        <taxon>Plasmodiophorida</taxon>
        <taxon>Plasmodiophoridae</taxon>
        <taxon>Spongospora</taxon>
    </lineage>
</organism>
<feature type="transmembrane region" description="Helical" evidence="1">
    <location>
        <begin position="48"/>
        <end position="67"/>
    </location>
</feature>
<feature type="non-terminal residue" evidence="2">
    <location>
        <position position="1"/>
    </location>
</feature>
<name>A0A0H5REX4_9EUKA</name>